<reference evidence="4" key="1">
    <citation type="submission" date="2016-06" db="UniProtKB">
        <authorList>
            <consortium name="WormBaseParasite"/>
        </authorList>
    </citation>
    <scope>IDENTIFICATION</scope>
</reference>
<dbReference type="AlphaFoldDB" id="A0A183KUN9"/>
<feature type="compositionally biased region" description="Basic and acidic residues" evidence="1">
    <location>
        <begin position="1"/>
        <end position="24"/>
    </location>
</feature>
<feature type="compositionally biased region" description="Acidic residues" evidence="1">
    <location>
        <begin position="77"/>
        <end position="99"/>
    </location>
</feature>
<dbReference type="EMBL" id="UZAK01041514">
    <property type="protein sequence ID" value="VDP66986.1"/>
    <property type="molecule type" value="Genomic_DNA"/>
</dbReference>
<organism evidence="4">
    <name type="scientific">Schistosoma curassoni</name>
    <dbReference type="NCBI Taxonomy" id="6186"/>
    <lineage>
        <taxon>Eukaryota</taxon>
        <taxon>Metazoa</taxon>
        <taxon>Spiralia</taxon>
        <taxon>Lophotrochozoa</taxon>
        <taxon>Platyhelminthes</taxon>
        <taxon>Trematoda</taxon>
        <taxon>Digenea</taxon>
        <taxon>Strigeidida</taxon>
        <taxon>Schistosomatoidea</taxon>
        <taxon>Schistosomatidae</taxon>
        <taxon>Schistosoma</taxon>
    </lineage>
</organism>
<evidence type="ECO:0000256" key="1">
    <source>
        <dbReference type="SAM" id="MobiDB-lite"/>
    </source>
</evidence>
<protein>
    <submittedName>
        <fullName evidence="4">CTNNB1 binding N-teminal domain-containing protein</fullName>
    </submittedName>
</protein>
<evidence type="ECO:0000313" key="3">
    <source>
        <dbReference type="Proteomes" id="UP000279833"/>
    </source>
</evidence>
<accession>A0A183KUN9</accession>
<dbReference type="WBParaSite" id="SCUD_0001878401-mRNA-1">
    <property type="protein sequence ID" value="SCUD_0001878401-mRNA-1"/>
    <property type="gene ID" value="SCUD_0001878401"/>
</dbReference>
<sequence length="136" mass="15001">MSNNNNKEDILEHTVDNVKGKMKETNGINEMLSDHSRSNQSSSLNESELRTTSSNTVTISFTESDSTSSSSSRDDTNNGDDSDETESTSSDDDEEEDESAQSNQIADFSGQGFTTVPSIIFHRKLIFCILLLQTFT</sequence>
<evidence type="ECO:0000313" key="2">
    <source>
        <dbReference type="EMBL" id="VDP66986.1"/>
    </source>
</evidence>
<keyword evidence="3" id="KW-1185">Reference proteome</keyword>
<dbReference type="Proteomes" id="UP000279833">
    <property type="component" value="Unassembled WGS sequence"/>
</dbReference>
<reference evidence="2 3" key="2">
    <citation type="submission" date="2018-11" db="EMBL/GenBank/DDBJ databases">
        <authorList>
            <consortium name="Pathogen Informatics"/>
        </authorList>
    </citation>
    <scope>NUCLEOTIDE SEQUENCE [LARGE SCALE GENOMIC DNA]</scope>
    <source>
        <strain evidence="2">Dakar</strain>
        <strain evidence="3">Dakar, Senegal</strain>
    </source>
</reference>
<gene>
    <name evidence="2" type="ORF">SCUD_LOCUS18781</name>
</gene>
<feature type="region of interest" description="Disordered" evidence="1">
    <location>
        <begin position="1"/>
        <end position="108"/>
    </location>
</feature>
<proteinExistence type="predicted"/>
<evidence type="ECO:0000313" key="4">
    <source>
        <dbReference type="WBParaSite" id="SCUD_0001878401-mRNA-1"/>
    </source>
</evidence>
<name>A0A183KUN9_9TREM</name>
<feature type="compositionally biased region" description="Low complexity" evidence="1">
    <location>
        <begin position="60"/>
        <end position="71"/>
    </location>
</feature>